<accession>A0ABP9D8L7</accession>
<dbReference type="RefSeq" id="WP_345371445.1">
    <property type="nucleotide sequence ID" value="NZ_BAABJX010000030.1"/>
</dbReference>
<keyword evidence="1 2" id="KW-0732">Signal</keyword>
<dbReference type="Pfam" id="PF03548">
    <property type="entry name" value="LolA"/>
    <property type="match status" value="1"/>
</dbReference>
<dbReference type="InterPro" id="IPR004564">
    <property type="entry name" value="OM_lipoprot_carrier_LolA-like"/>
</dbReference>
<evidence type="ECO:0000256" key="2">
    <source>
        <dbReference type="SAM" id="SignalP"/>
    </source>
</evidence>
<proteinExistence type="predicted"/>
<dbReference type="EMBL" id="BAABJX010000030">
    <property type="protein sequence ID" value="GAA4834790.1"/>
    <property type="molecule type" value="Genomic_DNA"/>
</dbReference>
<keyword evidence="4" id="KW-1185">Reference proteome</keyword>
<reference evidence="4" key="1">
    <citation type="journal article" date="2019" name="Int. J. Syst. Evol. Microbiol.">
        <title>The Global Catalogue of Microorganisms (GCM) 10K type strain sequencing project: providing services to taxonomists for standard genome sequencing and annotation.</title>
        <authorList>
            <consortium name="The Broad Institute Genomics Platform"/>
            <consortium name="The Broad Institute Genome Sequencing Center for Infectious Disease"/>
            <person name="Wu L."/>
            <person name="Ma J."/>
        </authorList>
    </citation>
    <scope>NUCLEOTIDE SEQUENCE [LARGE SCALE GENOMIC DNA]</scope>
    <source>
        <strain evidence="4">JCM 18326</strain>
    </source>
</reference>
<dbReference type="SUPFAM" id="SSF89392">
    <property type="entry name" value="Prokaryotic lipoproteins and lipoprotein localization factors"/>
    <property type="match status" value="1"/>
</dbReference>
<sequence length="216" mass="25156">MKKFILIIGLLFTIFQAFAQQNPQAKKVLDKMSDQYQSFDAFEVKLLKSQYFREPEKKLGVQEAELLVKGNKYQLEAYGNKLLFDGQTLVRIDTVSKEAFYESASNDLMTNPTKILTFHKDGAKYDYKGTANIKGKKHHVVTLFPERKDVSFHTVIMYIDANTHLLSQWETLNSDNKTMDRYEIITFKKNVPATDNKFSFDQKQYEAKGYFVDDLR</sequence>
<evidence type="ECO:0000313" key="3">
    <source>
        <dbReference type="EMBL" id="GAA4834790.1"/>
    </source>
</evidence>
<comment type="caution">
    <text evidence="3">The sequence shown here is derived from an EMBL/GenBank/DDBJ whole genome shotgun (WGS) entry which is preliminary data.</text>
</comment>
<dbReference type="Gene3D" id="2.50.20.10">
    <property type="entry name" value="Lipoprotein localisation LolA/LolB/LppX"/>
    <property type="match status" value="1"/>
</dbReference>
<feature type="signal peptide" evidence="2">
    <location>
        <begin position="1"/>
        <end position="19"/>
    </location>
</feature>
<dbReference type="Proteomes" id="UP001500298">
    <property type="component" value="Unassembled WGS sequence"/>
</dbReference>
<dbReference type="CDD" id="cd16325">
    <property type="entry name" value="LolA"/>
    <property type="match status" value="1"/>
</dbReference>
<organism evidence="3 4">
    <name type="scientific">Algivirga pacifica</name>
    <dbReference type="NCBI Taxonomy" id="1162670"/>
    <lineage>
        <taxon>Bacteria</taxon>
        <taxon>Pseudomonadati</taxon>
        <taxon>Bacteroidota</taxon>
        <taxon>Cytophagia</taxon>
        <taxon>Cytophagales</taxon>
        <taxon>Flammeovirgaceae</taxon>
        <taxon>Algivirga</taxon>
    </lineage>
</organism>
<evidence type="ECO:0000256" key="1">
    <source>
        <dbReference type="ARBA" id="ARBA00022729"/>
    </source>
</evidence>
<feature type="chain" id="PRO_5046887191" description="Outer membrane lipoprotein carrier protein LolA" evidence="2">
    <location>
        <begin position="20"/>
        <end position="216"/>
    </location>
</feature>
<gene>
    <name evidence="3" type="ORF">GCM10023331_20020</name>
</gene>
<protein>
    <recommendedName>
        <fullName evidence="5">Outer membrane lipoprotein carrier protein LolA</fullName>
    </recommendedName>
</protein>
<evidence type="ECO:0000313" key="4">
    <source>
        <dbReference type="Proteomes" id="UP001500298"/>
    </source>
</evidence>
<evidence type="ECO:0008006" key="5">
    <source>
        <dbReference type="Google" id="ProtNLM"/>
    </source>
</evidence>
<dbReference type="InterPro" id="IPR029046">
    <property type="entry name" value="LolA/LolB/LppX"/>
</dbReference>
<name>A0ABP9D8L7_9BACT</name>